<organism evidence="1 2">
    <name type="scientific">Aeromonas phage Atoyac15</name>
    <dbReference type="NCBI Taxonomy" id="2767551"/>
    <lineage>
        <taxon>Viruses</taxon>
        <taxon>Duplodnaviria</taxon>
        <taxon>Heunggongvirae</taxon>
        <taxon>Uroviricota</taxon>
        <taxon>Caudoviricetes</taxon>
        <taxon>Autographivirales</taxon>
        <taxon>Autonotataviridae</taxon>
        <taxon>Melnykvirinae</taxon>
        <taxon>Atoyacvirus</taxon>
        <taxon>Atoyacvirus atoyac15</taxon>
    </lineage>
</organism>
<name>A0A866D1N7_9CAUD</name>
<gene>
    <name evidence="1" type="ORF">Atoyac15_17</name>
</gene>
<proteinExistence type="predicted"/>
<keyword evidence="2" id="KW-1185">Reference proteome</keyword>
<protein>
    <submittedName>
        <fullName evidence="1">Uncharacterized protein</fullName>
    </submittedName>
</protein>
<evidence type="ECO:0000313" key="2">
    <source>
        <dbReference type="Proteomes" id="UP000663020"/>
    </source>
</evidence>
<reference evidence="1 2" key="1">
    <citation type="journal article" date="2020" name="bioRxiv">
        <title>Dynamics of infection in a novel group of promiscuous phages and hosts of multiple bacterial genera retrieved from river communities.</title>
        <authorList>
            <person name="Cazares D."/>
            <person name="Cazares A."/>
            <person name="Figueroa W."/>
            <person name="Guarneros G."/>
            <person name="Edwards R.A."/>
            <person name="Vinuesa P."/>
        </authorList>
    </citation>
    <scope>NUCLEOTIDE SEQUENCE [LARGE SCALE GENOMIC DNA]</scope>
</reference>
<dbReference type="EMBL" id="MT682390">
    <property type="protein sequence ID" value="QOC54381.1"/>
    <property type="molecule type" value="Genomic_DNA"/>
</dbReference>
<sequence length="65" mass="6946">MHVPEALTAPTAAPEIAPSIRISDYPKLLLRTLGALEEANADKAAVRSIVDKHNQKVSAINKGSR</sequence>
<dbReference type="Proteomes" id="UP000663020">
    <property type="component" value="Segment"/>
</dbReference>
<accession>A0A866D1N7</accession>
<evidence type="ECO:0000313" key="1">
    <source>
        <dbReference type="EMBL" id="QOC54381.1"/>
    </source>
</evidence>